<dbReference type="Proteomes" id="UP000095286">
    <property type="component" value="Unplaced"/>
</dbReference>
<reference evidence="2" key="1">
    <citation type="submission" date="2016-11" db="UniProtKB">
        <authorList>
            <consortium name="WormBaseParasite"/>
        </authorList>
    </citation>
    <scope>IDENTIFICATION</scope>
    <source>
        <strain evidence="2">KR3021</strain>
    </source>
</reference>
<evidence type="ECO:0000313" key="1">
    <source>
        <dbReference type="Proteomes" id="UP000095286"/>
    </source>
</evidence>
<evidence type="ECO:0000313" key="2">
    <source>
        <dbReference type="WBParaSite" id="RSKR_0000606300.1"/>
    </source>
</evidence>
<name>A0AC35U019_9BILA</name>
<protein>
    <submittedName>
        <fullName evidence="2">DUF19 domain-containing protein</fullName>
    </submittedName>
</protein>
<accession>A0AC35U019</accession>
<sequence>MRVLFLVGFVGCLVRGDQDYCPHHVNDQIQGCVTPVAQYAKILNQQNGNTNGFDQALSIPKVGGEVFSELCRLIRTFEDCVFEFKSRCPKHITINLIDASYGFLCNEGFNVFMGSAECLMELDLKPEVKTCHDETLNDIENVNTQPDISLPLKLERMCGALNFFSTCVRQPIRQSCGVEAWKVIHRVLKDTTKTLMPACQFNGNGSKHNIHKDAHHHTSHQRHQTEHSIELNTTKVEGHPKLITLSETEEAPYHQTINLSQPSDVKEIAVEDENIERFLNNQPPPLDNNADEELNKQKYQNHFNKFRSPEAIVVINNASSLNINNFILNLLIVNLFAFLF</sequence>
<organism evidence="1 2">
    <name type="scientific">Rhabditophanes sp. KR3021</name>
    <dbReference type="NCBI Taxonomy" id="114890"/>
    <lineage>
        <taxon>Eukaryota</taxon>
        <taxon>Metazoa</taxon>
        <taxon>Ecdysozoa</taxon>
        <taxon>Nematoda</taxon>
        <taxon>Chromadorea</taxon>
        <taxon>Rhabditida</taxon>
        <taxon>Tylenchina</taxon>
        <taxon>Panagrolaimomorpha</taxon>
        <taxon>Strongyloidoidea</taxon>
        <taxon>Alloionematidae</taxon>
        <taxon>Rhabditophanes</taxon>
    </lineage>
</organism>
<dbReference type="WBParaSite" id="RSKR_0000606300.1">
    <property type="protein sequence ID" value="RSKR_0000606300.1"/>
    <property type="gene ID" value="RSKR_0000606300"/>
</dbReference>
<proteinExistence type="predicted"/>